<evidence type="ECO:0000313" key="4">
    <source>
        <dbReference type="Proteomes" id="UP001158067"/>
    </source>
</evidence>
<dbReference type="PANTHER" id="PTHR30288">
    <property type="entry name" value="FLAGELLAR CAP/ASSEMBLY PROTEIN FLID"/>
    <property type="match status" value="1"/>
</dbReference>
<evidence type="ECO:0000256" key="2">
    <source>
        <dbReference type="ARBA" id="ARBA00023143"/>
    </source>
</evidence>
<dbReference type="EMBL" id="FXUG01000001">
    <property type="protein sequence ID" value="SMP37886.1"/>
    <property type="molecule type" value="Genomic_DNA"/>
</dbReference>
<keyword evidence="3" id="KW-0966">Cell projection</keyword>
<sequence>MSISSVSGANSSGGLLIERFSSAVRGSSTTQTSVAEQATSSTPSLDRITRLIEKLKEQSLNAARTNQVERLDSFQSTIDEALSEIGFLAGVEFSAGGVDQAVVTGAEASQLKDVQVLGLPPGAEASFSGAVVRKSAGASTTVDNIGRLLSGGGSLQLNSGGDSRTIYVNKGGSFGGLVRSINDGGYGVQASEIDNRLRLTSRSTGPSSSLEVISRARRTVRGPEGLQVSGLNAAQIANVAADGLDPNQSITVSGSRDSVATTAELTYQGDAEGRVSGTATFQLNGDQGSQTFSATKGESLEDLAARISAASDQTGVIATVDGDQLRLTSLAKGDDASVSITDISAVQETSVSGVDPDEFSRFDLVSMPADTQVTVSGSITQAAETANLTYRGAVGSEVVETATFTLSGANGSAEVNVTQGESLADVADRINASSSSTGVLARVDGDDLQFESSDVGSAQSVSVTLDRITQDISVTGVDPAKIENFTVESAEHRSSNTLSGSIDQAATKAQLTSNSYGVSSSSATFSLTGELGSETFSVSWLQSLSSLRNDINDATDRTGVVASIESGRLKLTSSEYGSDAIVELDVLSGSFGTSGGDGNGNAQGTDAELTINGNAVTADRNHVAYSDSLGSYSFDLVADQSGALADITIDSTDRDFDIEGGDGDGNASGLDAVATLNGVEYTGTGNRFEETIDSAQLDFEVTQGFVGAINPVTVESKAAEFSISGGDGNGEASGQNGTATIDGVSFSSATDTFEAIVDGESVQIQFASNFTGTFDDLTLTGGDFVANRSAGSQTYRASGRSQYVEINGERLYEQAGRYLAEQNGVQISFALDASASGTIGPITVTGTKSESSDSYLPVLEGQQQLAVQSVLPSLFQLASGGAYSGDAYAPSQTLSVLIEALDQLQGLSGQSSRQGRSLQGFALDVSA</sequence>
<comment type="caution">
    <text evidence="3">The sequence shown here is derived from an EMBL/GenBank/DDBJ whole genome shotgun (WGS) entry which is preliminary data.</text>
</comment>
<evidence type="ECO:0000313" key="3">
    <source>
        <dbReference type="EMBL" id="SMP37886.1"/>
    </source>
</evidence>
<dbReference type="Pfam" id="PF07196">
    <property type="entry name" value="Flagellin_IN"/>
    <property type="match status" value="3"/>
</dbReference>
<keyword evidence="3" id="KW-0969">Cilium</keyword>
<keyword evidence="4" id="KW-1185">Reference proteome</keyword>
<dbReference type="InterPro" id="IPR010810">
    <property type="entry name" value="Flagellin_hook_IN_motif"/>
</dbReference>
<accession>A0ABY1PP04</accession>
<gene>
    <name evidence="3" type="ORF">SAMN06265222_10139</name>
</gene>
<evidence type="ECO:0000256" key="1">
    <source>
        <dbReference type="ARBA" id="ARBA00004365"/>
    </source>
</evidence>
<keyword evidence="3" id="KW-0282">Flagellum</keyword>
<dbReference type="RefSeq" id="WP_283430311.1">
    <property type="nucleotide sequence ID" value="NZ_FXUG01000001.1"/>
</dbReference>
<reference evidence="3 4" key="1">
    <citation type="submission" date="2017-05" db="EMBL/GenBank/DDBJ databases">
        <authorList>
            <person name="Varghese N."/>
            <person name="Submissions S."/>
        </authorList>
    </citation>
    <scope>NUCLEOTIDE SEQUENCE [LARGE SCALE GENOMIC DNA]</scope>
    <source>
        <strain evidence="3 4">DSM 25457</strain>
    </source>
</reference>
<dbReference type="Proteomes" id="UP001158067">
    <property type="component" value="Unassembled WGS sequence"/>
</dbReference>
<comment type="subcellular location">
    <subcellularLocation>
        <location evidence="1">Bacterial flagellum</location>
    </subcellularLocation>
</comment>
<name>A0ABY1PP04_9BACT</name>
<dbReference type="PANTHER" id="PTHR30288:SF0">
    <property type="entry name" value="FLAGELLAR HOOK-ASSOCIATED PROTEIN 2"/>
    <property type="match status" value="1"/>
</dbReference>
<proteinExistence type="predicted"/>
<dbReference type="InterPro" id="IPR040026">
    <property type="entry name" value="FliD"/>
</dbReference>
<protein>
    <submittedName>
        <fullName evidence="3">Flagellin hook IN motif-containing protein</fullName>
    </submittedName>
</protein>
<organism evidence="3 4">
    <name type="scientific">Neorhodopirellula lusitana</name>
    <dbReference type="NCBI Taxonomy" id="445327"/>
    <lineage>
        <taxon>Bacteria</taxon>
        <taxon>Pseudomonadati</taxon>
        <taxon>Planctomycetota</taxon>
        <taxon>Planctomycetia</taxon>
        <taxon>Pirellulales</taxon>
        <taxon>Pirellulaceae</taxon>
        <taxon>Neorhodopirellula</taxon>
    </lineage>
</organism>
<keyword evidence="2" id="KW-0975">Bacterial flagellum</keyword>